<sequence length="334" mass="38126">MIHMFDLNAHLTAVRRWVKAAGGTLALDVNTYRATVSIGSKSTTLIPKFSFRASHGLAYTNSLTEETAMGFVGWLPYTVKRWPISSDKVVFKRYCEDQGLRVTPSWRPPEMPQSKNFIVKRRNGSFGQNLFGPFRHDQTEAVPTLLDTDYCEAFVLGKTCKIWFWNDRPVAMEALEFPCLIGDGHRSLNALAKERRGNYDKSHSLEQSEAMLAWQGVSQETIVPEGTRVYLDFRFVTPFDPLVWGDRDSLAKQSEALQEHLRNIGRVLWFGIPEDTRHNTVFTLDAILDEEDRLWLLEMNSNPMVHQNTYGAMLDSIFERRNTPLSPGSRSTTT</sequence>
<reference evidence="1 2" key="1">
    <citation type="submission" date="2019-08" db="EMBL/GenBank/DDBJ databases">
        <authorList>
            <person name="Peeters C."/>
        </authorList>
    </citation>
    <scope>NUCLEOTIDE SEQUENCE [LARGE SCALE GENOMIC DNA]</scope>
    <source>
        <strain evidence="1 2">LMG 20603</strain>
    </source>
</reference>
<evidence type="ECO:0000313" key="2">
    <source>
        <dbReference type="Proteomes" id="UP000382040"/>
    </source>
</evidence>
<dbReference type="AlphaFoldDB" id="A0A5E5C208"/>
<dbReference type="Proteomes" id="UP000382040">
    <property type="component" value="Unassembled WGS sequence"/>
</dbReference>
<name>A0A5E5C208_9BURK</name>
<gene>
    <name evidence="1" type="ORF">PBR20603_04667</name>
</gene>
<evidence type="ECO:0000313" key="1">
    <source>
        <dbReference type="EMBL" id="VVE90680.1"/>
    </source>
</evidence>
<dbReference type="EMBL" id="CABPST010000019">
    <property type="protein sequence ID" value="VVE90680.1"/>
    <property type="molecule type" value="Genomic_DNA"/>
</dbReference>
<proteinExistence type="predicted"/>
<keyword evidence="2" id="KW-1185">Reference proteome</keyword>
<protein>
    <recommendedName>
        <fullName evidence="3">ATP-grasp domain-containing protein</fullName>
    </recommendedName>
</protein>
<organism evidence="1 2">
    <name type="scientific">Pandoraea bronchicola</name>
    <dbReference type="NCBI Taxonomy" id="2508287"/>
    <lineage>
        <taxon>Bacteria</taxon>
        <taxon>Pseudomonadati</taxon>
        <taxon>Pseudomonadota</taxon>
        <taxon>Betaproteobacteria</taxon>
        <taxon>Burkholderiales</taxon>
        <taxon>Burkholderiaceae</taxon>
        <taxon>Pandoraea</taxon>
    </lineage>
</organism>
<evidence type="ECO:0008006" key="3">
    <source>
        <dbReference type="Google" id="ProtNLM"/>
    </source>
</evidence>
<dbReference type="Gene3D" id="3.30.470.20">
    <property type="entry name" value="ATP-grasp fold, B domain"/>
    <property type="match status" value="1"/>
</dbReference>
<dbReference type="SUPFAM" id="SSF56059">
    <property type="entry name" value="Glutathione synthetase ATP-binding domain-like"/>
    <property type="match status" value="1"/>
</dbReference>
<accession>A0A5E5C208</accession>